<dbReference type="Proteomes" id="UP000436088">
    <property type="component" value="Unassembled WGS sequence"/>
</dbReference>
<dbReference type="GO" id="GO:0015074">
    <property type="term" value="P:DNA integration"/>
    <property type="evidence" value="ECO:0007669"/>
    <property type="project" value="UniProtKB-KW"/>
</dbReference>
<dbReference type="PANTHER" id="PTHR37984:SF5">
    <property type="entry name" value="PROTEIN NYNRIN-LIKE"/>
    <property type="match status" value="1"/>
</dbReference>
<evidence type="ECO:0000313" key="21">
    <source>
        <dbReference type="Proteomes" id="UP000436088"/>
    </source>
</evidence>
<dbReference type="EC" id="2.7.7.49" evidence="1"/>
<evidence type="ECO:0000256" key="4">
    <source>
        <dbReference type="ARBA" id="ARBA00022695"/>
    </source>
</evidence>
<dbReference type="Pfam" id="PF24626">
    <property type="entry name" value="SH3_Tf2-1"/>
    <property type="match status" value="1"/>
</dbReference>
<evidence type="ECO:0000256" key="10">
    <source>
        <dbReference type="ARBA" id="ARBA00022842"/>
    </source>
</evidence>
<dbReference type="Pfam" id="PF17921">
    <property type="entry name" value="Integrase_H2C2"/>
    <property type="match status" value="1"/>
</dbReference>
<organism evidence="20 21">
    <name type="scientific">Hibiscus syriacus</name>
    <name type="common">Rose of Sharon</name>
    <dbReference type="NCBI Taxonomy" id="106335"/>
    <lineage>
        <taxon>Eukaryota</taxon>
        <taxon>Viridiplantae</taxon>
        <taxon>Streptophyta</taxon>
        <taxon>Embryophyta</taxon>
        <taxon>Tracheophyta</taxon>
        <taxon>Spermatophyta</taxon>
        <taxon>Magnoliopsida</taxon>
        <taxon>eudicotyledons</taxon>
        <taxon>Gunneridae</taxon>
        <taxon>Pentapetalae</taxon>
        <taxon>rosids</taxon>
        <taxon>malvids</taxon>
        <taxon>Malvales</taxon>
        <taxon>Malvaceae</taxon>
        <taxon>Malvoideae</taxon>
        <taxon>Hibiscus</taxon>
    </lineage>
</organism>
<keyword evidence="6" id="KW-0479">Metal-binding</keyword>
<accession>A0A6A2ZLF0</accession>
<keyword evidence="12" id="KW-0695">RNA-directed DNA polymerase</keyword>
<keyword evidence="21" id="KW-1185">Reference proteome</keyword>
<dbReference type="SUPFAM" id="SSF54160">
    <property type="entry name" value="Chromo domain-like"/>
    <property type="match status" value="1"/>
</dbReference>
<dbReference type="Pfam" id="PF03732">
    <property type="entry name" value="Retrotrans_gag"/>
    <property type="match status" value="1"/>
</dbReference>
<dbReference type="SUPFAM" id="SSF53098">
    <property type="entry name" value="Ribonuclease H-like"/>
    <property type="match status" value="1"/>
</dbReference>
<reference evidence="20" key="1">
    <citation type="submission" date="2019-09" db="EMBL/GenBank/DDBJ databases">
        <title>Draft genome information of white flower Hibiscus syriacus.</title>
        <authorList>
            <person name="Kim Y.-M."/>
        </authorList>
    </citation>
    <scope>NUCLEOTIDE SEQUENCE [LARGE SCALE GENOMIC DNA]</scope>
    <source>
        <strain evidence="20">YM2019G1</strain>
    </source>
</reference>
<evidence type="ECO:0000256" key="16">
    <source>
        <dbReference type="SAM" id="Coils"/>
    </source>
</evidence>
<evidence type="ECO:0000256" key="13">
    <source>
        <dbReference type="ARBA" id="ARBA00022932"/>
    </source>
</evidence>
<evidence type="ECO:0000256" key="5">
    <source>
        <dbReference type="ARBA" id="ARBA00022722"/>
    </source>
</evidence>
<dbReference type="InterPro" id="IPR000477">
    <property type="entry name" value="RT_dom"/>
</dbReference>
<evidence type="ECO:0000256" key="3">
    <source>
        <dbReference type="ARBA" id="ARBA00022679"/>
    </source>
</evidence>
<dbReference type="SUPFAM" id="SSF50630">
    <property type="entry name" value="Acid proteases"/>
    <property type="match status" value="1"/>
</dbReference>
<dbReference type="PANTHER" id="PTHR37984">
    <property type="entry name" value="PROTEIN CBG26694"/>
    <property type="match status" value="1"/>
</dbReference>
<dbReference type="InterPro" id="IPR016197">
    <property type="entry name" value="Chromo-like_dom_sf"/>
</dbReference>
<dbReference type="InterPro" id="IPR043128">
    <property type="entry name" value="Rev_trsase/Diguanyl_cyclase"/>
</dbReference>
<dbReference type="GO" id="GO:0046872">
    <property type="term" value="F:metal ion binding"/>
    <property type="evidence" value="ECO:0007669"/>
    <property type="project" value="UniProtKB-KW"/>
</dbReference>
<keyword evidence="14" id="KW-0238">DNA-binding</keyword>
<dbReference type="Gene3D" id="3.30.420.10">
    <property type="entry name" value="Ribonuclease H-like superfamily/Ribonuclease H"/>
    <property type="match status" value="1"/>
</dbReference>
<dbReference type="PROSITE" id="PS50994">
    <property type="entry name" value="INTEGRASE"/>
    <property type="match status" value="1"/>
</dbReference>
<comment type="caution">
    <text evidence="20">The sequence shown here is derived from an EMBL/GenBank/DDBJ whole genome shotgun (WGS) entry which is preliminary data.</text>
</comment>
<evidence type="ECO:0000256" key="8">
    <source>
        <dbReference type="ARBA" id="ARBA00022759"/>
    </source>
</evidence>
<dbReference type="Gene3D" id="1.10.340.70">
    <property type="match status" value="1"/>
</dbReference>
<feature type="domain" description="Integrase catalytic" evidence="19">
    <location>
        <begin position="1069"/>
        <end position="1230"/>
    </location>
</feature>
<evidence type="ECO:0000256" key="9">
    <source>
        <dbReference type="ARBA" id="ARBA00022801"/>
    </source>
</evidence>
<keyword evidence="13" id="KW-0239">DNA-directed DNA polymerase</keyword>
<dbReference type="EMBL" id="VEPZ02001129">
    <property type="protein sequence ID" value="KAE8692821.1"/>
    <property type="molecule type" value="Genomic_DNA"/>
</dbReference>
<keyword evidence="16" id="KW-0175">Coiled coil</keyword>
<evidence type="ECO:0000256" key="14">
    <source>
        <dbReference type="ARBA" id="ARBA00023125"/>
    </source>
</evidence>
<dbReference type="GO" id="GO:0006310">
    <property type="term" value="P:DNA recombination"/>
    <property type="evidence" value="ECO:0007669"/>
    <property type="project" value="UniProtKB-KW"/>
</dbReference>
<evidence type="ECO:0000256" key="7">
    <source>
        <dbReference type="ARBA" id="ARBA00022750"/>
    </source>
</evidence>
<keyword evidence="5" id="KW-0540">Nuclease</keyword>
<dbReference type="CDD" id="cd00303">
    <property type="entry name" value="retropepsin_like"/>
    <property type="match status" value="1"/>
</dbReference>
<evidence type="ECO:0000259" key="18">
    <source>
        <dbReference type="PROSITE" id="PS50878"/>
    </source>
</evidence>
<evidence type="ECO:0000256" key="11">
    <source>
        <dbReference type="ARBA" id="ARBA00022908"/>
    </source>
</evidence>
<sequence length="1436" mass="163605">MTEAKVVLDVLESVDLERLGSFDLDKLESLESIREEVQDSLNELDVKVTDRGDSLEAMVVALRKEVEELKSKGSDSEVVELKREVELLKTELLVCKAAFGNSVATVTPKALGDIPKLEKFKGTRSAQDVENFLWGLDQYFAATGITEDAKKVSIASVYLSEVALMWWRRRCNDVKRGNTAIETWAEFQVEFKEQFYPEYAEDEARSKLRRLKQEGSLREHVRKFVELMLQVSNLSEEDGFFTFMDGLKPWAKNELRRRGVKELLVALTTAESIIELGVKKGQGHLARDCPQKNKLSTIKEKDGEESETLKLGSILSTMEVKKGRKKKGLMFIDITLAGQKLSALVDTSASELFMSEPVANRLGLHVEKASGSIKTVNAKEVPIVGVVKGIELTVGGWSGTEAIKVIPLDDFDFVLGLSFLDRINAFPVPFADCLCILDPKQQCIVPVSRGPGVGAKVLSTIQFSKAVRKEEPSFLAVLVCDEPATTKEVPDVVGHVLAEFQDVMPAELPPKREVDHKIELVPNTEPPARAPYRMAPPELKEMRRQLKDLLDAGYIQPSKSPYGAPVLFQKKHDGSLWMCIDYRALNKLTVKNKYPIPLITDLFDQLGGARWFTKLDLRSGYYQVRIAEGDEPKTTCVTRYGSYEYLVMPFGLTNAPTTFCTLMNKVLQPFLDRFIFVYLDDIFIYSKTLEEHVEHLKQVFLVLRENELFVKEEKCSFAKTEVPYLGHIIGGGKIWMDRDKVRAIDEWQVPTKVTELRSFLGLANYYRRFVKGYSKIAAPLTELLKKDKAWDWGLKCQSAFDEIKLDMTSELVLVLPDHTKPFEVFTDASDITIGGVLMQEGHPVAYESRKLNETERRYTVHEKEMTAVVHCLHTWRHYLLGSKFVVFIDNVANSYFLTQKKLSPKQARWQEFLAEFDLSLEHKPGKVNSVADALSRRCDMEFVSLPTGQMRERIKEGLSHDPIAPSLIELDKEGKTRKFWLDGGLLYARGHRLYVPQFKGLRKEFMRECHDSKWAGQPGIHRTLALIAEHYYWPHMGNDVEAYVKTCLVCQQDKIEQRRPAGLLQPLPIPEKPWESLSMDFIVCLPVSDGFSSIMVVVDRFSKYGTFIPASKVCPAEEAARLFLKYVVKYWGVPQTIISDRDTRFTGRFWKELFKLMGSSLNFSTSVHPQTDGQTERVNALVETYLRHYRSEATNQSSFEIVTGQQPLTPNAVVIGYQGPNPTTYQFAKEWQEQHELVRACLHKAGKRTKKWADRKRQDVNFEVGDLVLAKLSGILRNPYHKGLVRRYEGPFKVLKRVGTMAYKLELPLTIKAHPVFHESLLKPYHQDEEEVDRGKSHRAPVGWKGLPESEGSWEPSEALWQFRDKIDQFHSSRATRASLELVGENVIDRQPKTELSSFKAARDYLCHVLGLLEDPAELAHPPWREKRHDNYLKLS</sequence>
<evidence type="ECO:0000256" key="2">
    <source>
        <dbReference type="ARBA" id="ARBA00022670"/>
    </source>
</evidence>
<dbReference type="Gene3D" id="2.40.70.10">
    <property type="entry name" value="Acid Proteases"/>
    <property type="match status" value="1"/>
</dbReference>
<evidence type="ECO:0000313" key="20">
    <source>
        <dbReference type="EMBL" id="KAE8692821.1"/>
    </source>
</evidence>
<dbReference type="GO" id="GO:0004190">
    <property type="term" value="F:aspartic-type endopeptidase activity"/>
    <property type="evidence" value="ECO:0007669"/>
    <property type="project" value="UniProtKB-KW"/>
</dbReference>
<dbReference type="GO" id="GO:0004519">
    <property type="term" value="F:endonuclease activity"/>
    <property type="evidence" value="ECO:0007669"/>
    <property type="project" value="UniProtKB-KW"/>
</dbReference>
<keyword evidence="7" id="KW-0064">Aspartyl protease</keyword>
<dbReference type="InterPro" id="IPR043502">
    <property type="entry name" value="DNA/RNA_pol_sf"/>
</dbReference>
<dbReference type="Pfam" id="PF17917">
    <property type="entry name" value="RT_RNaseH"/>
    <property type="match status" value="1"/>
</dbReference>
<keyword evidence="11" id="KW-0229">DNA integration</keyword>
<protein>
    <recommendedName>
        <fullName evidence="1">RNA-directed DNA polymerase</fullName>
        <ecNumber evidence="1">2.7.7.49</ecNumber>
    </recommendedName>
</protein>
<keyword evidence="8" id="KW-0255">Endonuclease</keyword>
<feature type="domain" description="Reverse transcriptase" evidence="18">
    <location>
        <begin position="550"/>
        <end position="729"/>
    </location>
</feature>
<dbReference type="PROSITE" id="PS50878">
    <property type="entry name" value="RT_POL"/>
    <property type="match status" value="1"/>
</dbReference>
<dbReference type="InterPro" id="IPR012337">
    <property type="entry name" value="RNaseH-like_sf"/>
</dbReference>
<name>A0A6A2ZLF0_HIBSY</name>
<dbReference type="GO" id="GO:0003677">
    <property type="term" value="F:DNA binding"/>
    <property type="evidence" value="ECO:0007669"/>
    <property type="project" value="UniProtKB-KW"/>
</dbReference>
<keyword evidence="3" id="KW-0808">Transferase</keyword>
<evidence type="ECO:0000256" key="1">
    <source>
        <dbReference type="ARBA" id="ARBA00012493"/>
    </source>
</evidence>
<dbReference type="Pfam" id="PF00078">
    <property type="entry name" value="RVT_1"/>
    <property type="match status" value="1"/>
</dbReference>
<dbReference type="Gene3D" id="3.10.10.10">
    <property type="entry name" value="HIV Type 1 Reverse Transcriptase, subunit A, domain 1"/>
    <property type="match status" value="1"/>
</dbReference>
<evidence type="ECO:0000256" key="12">
    <source>
        <dbReference type="ARBA" id="ARBA00022918"/>
    </source>
</evidence>
<gene>
    <name evidence="20" type="ORF">F3Y22_tig00110828pilonHSYRG00024</name>
</gene>
<evidence type="ECO:0000256" key="15">
    <source>
        <dbReference type="ARBA" id="ARBA00023172"/>
    </source>
</evidence>
<dbReference type="InterPro" id="IPR005162">
    <property type="entry name" value="Retrotrans_gag_dom"/>
</dbReference>
<dbReference type="InterPro" id="IPR056924">
    <property type="entry name" value="SH3_Tf2-1"/>
</dbReference>
<dbReference type="GO" id="GO:0003964">
    <property type="term" value="F:RNA-directed DNA polymerase activity"/>
    <property type="evidence" value="ECO:0007669"/>
    <property type="project" value="UniProtKB-KW"/>
</dbReference>
<dbReference type="FunFam" id="3.30.70.270:FF:000020">
    <property type="entry name" value="Transposon Tf2-6 polyprotein-like Protein"/>
    <property type="match status" value="1"/>
</dbReference>
<evidence type="ECO:0000256" key="6">
    <source>
        <dbReference type="ARBA" id="ARBA00022723"/>
    </source>
</evidence>
<evidence type="ECO:0000259" key="19">
    <source>
        <dbReference type="PROSITE" id="PS50994"/>
    </source>
</evidence>
<feature type="coiled-coil region" evidence="16">
    <location>
        <begin position="27"/>
        <end position="72"/>
    </location>
</feature>
<keyword evidence="10" id="KW-0460">Magnesium</keyword>
<dbReference type="InterPro" id="IPR041373">
    <property type="entry name" value="RT_RNaseH"/>
</dbReference>
<dbReference type="InterPro" id="IPR041588">
    <property type="entry name" value="Integrase_H2C2"/>
</dbReference>
<dbReference type="CDD" id="cd09274">
    <property type="entry name" value="RNase_HI_RT_Ty3"/>
    <property type="match status" value="1"/>
</dbReference>
<dbReference type="Pfam" id="PF13975">
    <property type="entry name" value="gag-asp_proteas"/>
    <property type="match status" value="1"/>
</dbReference>
<keyword evidence="15" id="KW-0233">DNA recombination</keyword>
<feature type="region of interest" description="Disordered" evidence="17">
    <location>
        <begin position="1330"/>
        <end position="1351"/>
    </location>
</feature>
<dbReference type="CDD" id="cd01647">
    <property type="entry name" value="RT_LTR"/>
    <property type="match status" value="1"/>
</dbReference>
<dbReference type="InterPro" id="IPR001584">
    <property type="entry name" value="Integrase_cat-core"/>
</dbReference>
<dbReference type="GO" id="GO:0006508">
    <property type="term" value="P:proteolysis"/>
    <property type="evidence" value="ECO:0007669"/>
    <property type="project" value="UniProtKB-KW"/>
</dbReference>
<dbReference type="InterPro" id="IPR021109">
    <property type="entry name" value="Peptidase_aspartic_dom_sf"/>
</dbReference>
<keyword evidence="2" id="KW-0645">Protease</keyword>
<dbReference type="SUPFAM" id="SSF56672">
    <property type="entry name" value="DNA/RNA polymerases"/>
    <property type="match status" value="1"/>
</dbReference>
<dbReference type="InterPro" id="IPR036397">
    <property type="entry name" value="RNaseH_sf"/>
</dbReference>
<dbReference type="InterPro" id="IPR050951">
    <property type="entry name" value="Retrovirus_Pol_polyprotein"/>
</dbReference>
<keyword evidence="4" id="KW-0548">Nucleotidyltransferase</keyword>
<dbReference type="GO" id="GO:0003887">
    <property type="term" value="F:DNA-directed DNA polymerase activity"/>
    <property type="evidence" value="ECO:0007669"/>
    <property type="project" value="UniProtKB-KW"/>
</dbReference>
<dbReference type="FunFam" id="1.10.340.70:FF:000001">
    <property type="entry name" value="Retrovirus-related Pol polyprotein from transposon gypsy-like Protein"/>
    <property type="match status" value="1"/>
</dbReference>
<evidence type="ECO:0000256" key="17">
    <source>
        <dbReference type="SAM" id="MobiDB-lite"/>
    </source>
</evidence>
<keyword evidence="9" id="KW-0378">Hydrolase</keyword>
<dbReference type="Gene3D" id="3.30.70.270">
    <property type="match status" value="2"/>
</dbReference>
<proteinExistence type="predicted"/>
<dbReference type="Gene3D" id="2.40.50.40">
    <property type="match status" value="1"/>
</dbReference>